<feature type="compositionally biased region" description="Low complexity" evidence="1">
    <location>
        <begin position="588"/>
        <end position="601"/>
    </location>
</feature>
<feature type="compositionally biased region" description="Low complexity" evidence="1">
    <location>
        <begin position="421"/>
        <end position="437"/>
    </location>
</feature>
<feature type="compositionally biased region" description="Polar residues" evidence="1">
    <location>
        <begin position="545"/>
        <end position="560"/>
    </location>
</feature>
<reference evidence="3" key="1">
    <citation type="submission" date="2016-09" db="EMBL/GenBank/DDBJ databases">
        <authorList>
            <person name="Jeantristanb JTB J.-T."/>
            <person name="Ricardo R."/>
        </authorList>
    </citation>
    <scope>NUCLEOTIDE SEQUENCE [LARGE SCALE GENOMIC DNA]</scope>
</reference>
<feature type="compositionally biased region" description="Basic and acidic residues" evidence="1">
    <location>
        <begin position="397"/>
        <end position="410"/>
    </location>
</feature>
<feature type="compositionally biased region" description="Polar residues" evidence="1">
    <location>
        <begin position="293"/>
        <end position="308"/>
    </location>
</feature>
<feature type="compositionally biased region" description="Basic residues" evidence="1">
    <location>
        <begin position="854"/>
        <end position="863"/>
    </location>
</feature>
<accession>A0A238FLK7</accession>
<protein>
    <submittedName>
        <fullName evidence="2">BQ2448_4752 protein</fullName>
    </submittedName>
</protein>
<feature type="region of interest" description="Disordered" evidence="1">
    <location>
        <begin position="49"/>
        <end position="327"/>
    </location>
</feature>
<feature type="compositionally biased region" description="Basic and acidic residues" evidence="1">
    <location>
        <begin position="717"/>
        <end position="746"/>
    </location>
</feature>
<dbReference type="Proteomes" id="UP000198372">
    <property type="component" value="Unassembled WGS sequence"/>
</dbReference>
<feature type="compositionally biased region" description="Basic residues" evidence="1">
    <location>
        <begin position="465"/>
        <end position="482"/>
    </location>
</feature>
<feature type="compositionally biased region" description="Basic and acidic residues" evidence="1">
    <location>
        <begin position="194"/>
        <end position="214"/>
    </location>
</feature>
<feature type="compositionally biased region" description="Polar residues" evidence="1">
    <location>
        <begin position="49"/>
        <end position="59"/>
    </location>
</feature>
<feature type="compositionally biased region" description="Pro residues" evidence="1">
    <location>
        <begin position="63"/>
        <end position="79"/>
    </location>
</feature>
<feature type="compositionally biased region" description="Acidic residues" evidence="1">
    <location>
        <begin position="1196"/>
        <end position="1207"/>
    </location>
</feature>
<feature type="compositionally biased region" description="Basic and acidic residues" evidence="1">
    <location>
        <begin position="914"/>
        <end position="923"/>
    </location>
</feature>
<feature type="compositionally biased region" description="Acidic residues" evidence="1">
    <location>
        <begin position="383"/>
        <end position="396"/>
    </location>
</feature>
<feature type="region of interest" description="Disordered" evidence="1">
    <location>
        <begin position="1"/>
        <end position="26"/>
    </location>
</feature>
<dbReference type="AlphaFoldDB" id="A0A238FLK7"/>
<feature type="region of interest" description="Disordered" evidence="1">
    <location>
        <begin position="994"/>
        <end position="1017"/>
    </location>
</feature>
<feature type="compositionally biased region" description="Basic and acidic residues" evidence="1">
    <location>
        <begin position="161"/>
        <end position="178"/>
    </location>
</feature>
<feature type="compositionally biased region" description="Basic and acidic residues" evidence="1">
    <location>
        <begin position="934"/>
        <end position="954"/>
    </location>
</feature>
<evidence type="ECO:0000256" key="1">
    <source>
        <dbReference type="SAM" id="MobiDB-lite"/>
    </source>
</evidence>
<evidence type="ECO:0000313" key="2">
    <source>
        <dbReference type="EMBL" id="SCV72058.1"/>
    </source>
</evidence>
<sequence>MSSTTTTAKPKPKRRSSAGAPSSLPIAAVDPKLMELARQIGLSRFNALAQSRASNSSTSAYPEPAPAPAAAPTPAPIPTIAPKAESSRSQSTKTSGEGKSGSKRKSVSSAAPLVIKATPIENGNLTSKQHKHNDDDDNDINITAKKDVDERKARKKQRKLEKKEARRKAALESERDMEVDQFASPVKAVATNETDSKQKNDNKEREKRDKEEKKRLKKGKKLDKGKGKEIVQDTPSESSSSAANDHPSPAPKAAAEPKSKSKSSSKRARPSDIEVEAAIRPEKSPRKKRKLANGSSAAVSSPQANTAVSAPPRPAADGVASPSVASPGLEHLLTQTMTALRASPSYAHESGVFGNGIVELFQALVAKVASADKRRNAPSASNIDDDESTTPDEDEHEREQSRSGKQDHNLGRTPLTDAEDSVASTSTSFSTHAAATSKRPAHSPAAPTADAAETETETEAAIKARAAKAAKKLLKKERREKKQQKELAAEAPSSPPEEPEVISAAPVHANGPATPLSSPNKSERPNKERPIRRRLGKLEKGALRSMSQSAGSLRQSSLAPTSALPLAREEIVIKVSNSQAEEAERVAVRAAEAATESSASSPEEDASLSHSTDPASRFQGVRDDVSESEIDQLASKPALARPFNPLRQAPPSTVSAFSSEDDPEEIELSLKTHASPRKGRPLSLDPEVQSEEDSEPLTEDDDAEEEEEVEGDVNENENEHKEEKPTEKKSEKKEQQPEIEHEDTVKADAQAQDEASVEEDIEPSSPTTSAAVPLPSQPSPVDPVNIPLPPSPSPPPPIRTIGHDDDSDASSSSNDDDSDSSSSSTASNRAYRKPSRPSIGAAATSTFGSPASMRKNRAKRRSSPLKTSSLAQNLSSTGPEVDKDAEIEEDIDELLSQPVPKSAVQKLLQDAEMEEQRLEEPRNRSTSVSSSEDDTNKDRTVAESSKEDDVEKQRNGGGDAADSTQSLKDVNSSLETAIAAPVEAANLSDIAAQASSAPGSPLMMDTQGSQLVRPDYHGNNFDESQYVPLIKGKPLFLEATQQTQRFPGVVDNEDADESQKSSPIIRNDSSQVKKVLDAVTLDVPSQATANGRLTRAASLRARTASPGPSSAAPPTIASSAKSVVSARPPSTSQPLPTTSFRGHVRASSMRALSQLDEATPRRSMRHAGPSASQGSAISAKGAAAPSLSWVRKTDDGETESEDDSSDDEDRKASSSTVRKSKVLWS</sequence>
<feature type="compositionally biased region" description="Low complexity" evidence="1">
    <location>
        <begin position="1092"/>
        <end position="1139"/>
    </location>
</feature>
<proteinExistence type="predicted"/>
<feature type="compositionally biased region" description="Pro residues" evidence="1">
    <location>
        <begin position="775"/>
        <end position="798"/>
    </location>
</feature>
<name>A0A238FLK7_9BASI</name>
<feature type="compositionally biased region" description="Acidic residues" evidence="1">
    <location>
        <begin position="688"/>
        <end position="716"/>
    </location>
</feature>
<feature type="compositionally biased region" description="Polar residues" evidence="1">
    <location>
        <begin position="864"/>
        <end position="878"/>
    </location>
</feature>
<feature type="region of interest" description="Disordered" evidence="1">
    <location>
        <begin position="1084"/>
        <end position="1225"/>
    </location>
</feature>
<feature type="compositionally biased region" description="Polar residues" evidence="1">
    <location>
        <begin position="1060"/>
        <end position="1069"/>
    </location>
</feature>
<dbReference type="OrthoDB" id="2538184at2759"/>
<feature type="region of interest" description="Disordered" evidence="1">
    <location>
        <begin position="370"/>
        <end position="968"/>
    </location>
</feature>
<feature type="compositionally biased region" description="Basic and acidic residues" evidence="1">
    <location>
        <begin position="269"/>
        <end position="284"/>
    </location>
</feature>
<feature type="compositionally biased region" description="Basic and acidic residues" evidence="1">
    <location>
        <begin position="222"/>
        <end position="231"/>
    </location>
</feature>
<feature type="region of interest" description="Disordered" evidence="1">
    <location>
        <begin position="1046"/>
        <end position="1069"/>
    </location>
</feature>
<dbReference type="EMBL" id="FMSP01000008">
    <property type="protein sequence ID" value="SCV72058.1"/>
    <property type="molecule type" value="Genomic_DNA"/>
</dbReference>
<evidence type="ECO:0000313" key="3">
    <source>
        <dbReference type="Proteomes" id="UP000198372"/>
    </source>
</evidence>
<feature type="compositionally biased region" description="Low complexity" evidence="1">
    <location>
        <begin position="80"/>
        <end position="97"/>
    </location>
</feature>
<gene>
    <name evidence="2" type="ORF">BQ2448_4752</name>
</gene>
<organism evidence="2 3">
    <name type="scientific">Microbotryum intermedium</name>
    <dbReference type="NCBI Taxonomy" id="269621"/>
    <lineage>
        <taxon>Eukaryota</taxon>
        <taxon>Fungi</taxon>
        <taxon>Dikarya</taxon>
        <taxon>Basidiomycota</taxon>
        <taxon>Pucciniomycotina</taxon>
        <taxon>Microbotryomycetes</taxon>
        <taxon>Microbotryales</taxon>
        <taxon>Microbotryaceae</taxon>
        <taxon>Microbotryum</taxon>
    </lineage>
</organism>
<feature type="compositionally biased region" description="Acidic residues" evidence="1">
    <location>
        <begin position="883"/>
        <end position="893"/>
    </location>
</feature>
<keyword evidence="3" id="KW-1185">Reference proteome</keyword>
<feature type="compositionally biased region" description="Polar residues" evidence="1">
    <location>
        <begin position="233"/>
        <end position="243"/>
    </location>
</feature>
<dbReference type="STRING" id="269621.A0A238FLK7"/>